<evidence type="ECO:0000313" key="4">
    <source>
        <dbReference type="EMBL" id="VDG74191.1"/>
    </source>
</evidence>
<dbReference type="PANTHER" id="PTHR37813">
    <property type="entry name" value="FELS-2 PROPHAGE PROTEIN"/>
    <property type="match status" value="1"/>
</dbReference>
<dbReference type="NCBIfam" id="TIGR01760">
    <property type="entry name" value="tape_meas_TP901"/>
    <property type="match status" value="1"/>
</dbReference>
<dbReference type="Pfam" id="PF10145">
    <property type="entry name" value="PhageMin_Tail"/>
    <property type="match status" value="1"/>
</dbReference>
<dbReference type="PANTHER" id="PTHR37813:SF1">
    <property type="entry name" value="FELS-2 PROPHAGE PROTEIN"/>
    <property type="match status" value="1"/>
</dbReference>
<feature type="transmembrane region" description="Helical" evidence="2">
    <location>
        <begin position="479"/>
        <end position="498"/>
    </location>
</feature>
<dbReference type="RefSeq" id="WP_125149996.1">
    <property type="nucleotide sequence ID" value="NZ_UYIN01000022.1"/>
</dbReference>
<evidence type="ECO:0000256" key="2">
    <source>
        <dbReference type="SAM" id="Phobius"/>
    </source>
</evidence>
<gene>
    <name evidence="4" type="ORF">NCTC10913_04571</name>
</gene>
<evidence type="ECO:0000256" key="1">
    <source>
        <dbReference type="ARBA" id="ARBA00022612"/>
    </source>
</evidence>
<keyword evidence="2" id="KW-0472">Membrane</keyword>
<sequence>MANKSSEYELAIRIAGMVEKSLGNSIKETQNQLGSIGNIAQKAATMIGTAFAAIKIKDFAVDCAQSAMSFEETMSDVAKVVDGLKDSNGNLTEEYYAMSDSLIEMSKNIPLTTNELGQITAAAGQANIAKEDLMQFTETAAKMGVAFDTTAEQAGTWMATWRTALNLTQDEVETLGDQINYLGNTSSENALKLSQIVNDIGSLAKISGVSGAELAALGAATTGIDANVAATGLKNMFVALGAGSSATKTQISVLKKLGFTATELAERMQVDAQGAIVDLLGAINKLPAAEQEAAIKNYFGTESLATVAVLSANLDNLKSQFEKIGDETKYAGSMEAEYQAKAATTANSIQLLKNRWEALKIQLGNYLLPIISKVVEYMSSSVDSISAYIEANSGKIEGFINKLVDNIPTIIETCKSLIPVLAGVGGAFAAFKGITFIMSMGKSLSGVIGVIKKVVFAFQSVAGGAATVGEAIAFVCNPIGLTIAAIATFIGILTALYVKNEEFRNQVNEVWEMVKLKVMEVISNIQAKIAEHQDTINAVVSFMQNILLPVFVGVFSAIVTYVGDSISAIGTIINGIIDYISGVITVIEGICTGDWSKVWEGIKEVVKGAIDIIKGLWEGLISLLKTPINAVINIKNKVLGEDGANGEKAVKVGHNAKGTKSWIGGLTYINEGNRGELIDLPNGTQITSHSQTESLFNKIANAHAEKNSSSIARLVDLLSGSNATENNNIDNSTNQEPVINYSPQFIFQGEAPSKKDMVEAARISKDEFSRMMKEFLRENKRIKLA</sequence>
<keyword evidence="5" id="KW-1185">Reference proteome</keyword>
<keyword evidence="2" id="KW-0812">Transmembrane</keyword>
<feature type="transmembrane region" description="Helical" evidence="2">
    <location>
        <begin position="546"/>
        <end position="563"/>
    </location>
</feature>
<keyword evidence="1" id="KW-1188">Viral release from host cell</keyword>
<accession>A0ABY6T073</accession>
<protein>
    <submittedName>
        <fullName evidence="4">Phage-like protein</fullName>
    </submittedName>
</protein>
<name>A0ABY6T073_9CLOT</name>
<proteinExistence type="predicted"/>
<reference evidence="4 5" key="1">
    <citation type="submission" date="2018-11" db="EMBL/GenBank/DDBJ databases">
        <authorList>
            <consortium name="Pathogen Informatics"/>
        </authorList>
    </citation>
    <scope>NUCLEOTIDE SEQUENCE [LARGE SCALE GENOMIC DNA]</scope>
    <source>
        <strain evidence="4 5">NCTC10913</strain>
    </source>
</reference>
<feature type="transmembrane region" description="Helical" evidence="2">
    <location>
        <begin position="417"/>
        <end position="438"/>
    </location>
</feature>
<organism evidence="4 5">
    <name type="scientific">Clostridium carnis</name>
    <dbReference type="NCBI Taxonomy" id="1530"/>
    <lineage>
        <taxon>Bacteria</taxon>
        <taxon>Bacillati</taxon>
        <taxon>Bacillota</taxon>
        <taxon>Clostridia</taxon>
        <taxon>Eubacteriales</taxon>
        <taxon>Clostridiaceae</taxon>
        <taxon>Clostridium</taxon>
    </lineage>
</organism>
<comment type="caution">
    <text evidence="4">The sequence shown here is derived from an EMBL/GenBank/DDBJ whole genome shotgun (WGS) entry which is preliminary data.</text>
</comment>
<feature type="domain" description="Phage tail tape measure protein" evidence="3">
    <location>
        <begin position="100"/>
        <end position="300"/>
    </location>
</feature>
<dbReference type="InterPro" id="IPR010090">
    <property type="entry name" value="Phage_tape_meas"/>
</dbReference>
<dbReference type="EMBL" id="UYIN01000022">
    <property type="protein sequence ID" value="VDG74191.1"/>
    <property type="molecule type" value="Genomic_DNA"/>
</dbReference>
<feature type="transmembrane region" description="Helical" evidence="2">
    <location>
        <begin position="450"/>
        <end position="473"/>
    </location>
</feature>
<evidence type="ECO:0000259" key="3">
    <source>
        <dbReference type="Pfam" id="PF10145"/>
    </source>
</evidence>
<dbReference type="Proteomes" id="UP000277570">
    <property type="component" value="Unassembled WGS sequence"/>
</dbReference>
<keyword evidence="2" id="KW-1133">Transmembrane helix</keyword>
<evidence type="ECO:0000313" key="5">
    <source>
        <dbReference type="Proteomes" id="UP000277570"/>
    </source>
</evidence>